<evidence type="ECO:0000313" key="2">
    <source>
        <dbReference type="Proteomes" id="UP000295707"/>
    </source>
</evidence>
<dbReference type="AlphaFoldDB" id="A0A4R1HHJ8"/>
<dbReference type="Proteomes" id="UP000295707">
    <property type="component" value="Unassembled WGS sequence"/>
</dbReference>
<organism evidence="1 2">
    <name type="scientific">Thiogranum longum</name>
    <dbReference type="NCBI Taxonomy" id="1537524"/>
    <lineage>
        <taxon>Bacteria</taxon>
        <taxon>Pseudomonadati</taxon>
        <taxon>Pseudomonadota</taxon>
        <taxon>Gammaproteobacteria</taxon>
        <taxon>Chromatiales</taxon>
        <taxon>Ectothiorhodospiraceae</taxon>
        <taxon>Thiogranum</taxon>
    </lineage>
</organism>
<name>A0A4R1HHJ8_9GAMM</name>
<reference evidence="1 2" key="1">
    <citation type="submission" date="2019-03" db="EMBL/GenBank/DDBJ databases">
        <title>Genomic Encyclopedia of Type Strains, Phase IV (KMG-IV): sequencing the most valuable type-strain genomes for metagenomic binning, comparative biology and taxonomic classification.</title>
        <authorList>
            <person name="Goeker M."/>
        </authorList>
    </citation>
    <scope>NUCLEOTIDE SEQUENCE [LARGE SCALE GENOMIC DNA]</scope>
    <source>
        <strain evidence="1 2">DSM 19610</strain>
    </source>
</reference>
<proteinExistence type="predicted"/>
<accession>A0A4R1HHJ8</accession>
<protein>
    <submittedName>
        <fullName evidence="1">Uncharacterized protein</fullName>
    </submittedName>
</protein>
<dbReference type="EMBL" id="SMFX01000001">
    <property type="protein sequence ID" value="TCK18879.1"/>
    <property type="molecule type" value="Genomic_DNA"/>
</dbReference>
<sequence length="33" mass="3831">MKDDIKFDVDTAIKALRESKDLSLVEIRRIGRV</sequence>
<evidence type="ECO:0000313" key="1">
    <source>
        <dbReference type="EMBL" id="TCK18879.1"/>
    </source>
</evidence>
<keyword evidence="2" id="KW-1185">Reference proteome</keyword>
<gene>
    <name evidence="1" type="ORF">DFR30_2164</name>
</gene>
<comment type="caution">
    <text evidence="1">The sequence shown here is derived from an EMBL/GenBank/DDBJ whole genome shotgun (WGS) entry which is preliminary data.</text>
</comment>